<dbReference type="Proteomes" id="UP000184356">
    <property type="component" value="Unassembled WGS sequence"/>
</dbReference>
<name>A0A1L9TTB8_9EURO</name>
<accession>A0A1L9TTB8</accession>
<organism evidence="1 2">
    <name type="scientific">Aspergillus sydowii CBS 593.65</name>
    <dbReference type="NCBI Taxonomy" id="1036612"/>
    <lineage>
        <taxon>Eukaryota</taxon>
        <taxon>Fungi</taxon>
        <taxon>Dikarya</taxon>
        <taxon>Ascomycota</taxon>
        <taxon>Pezizomycotina</taxon>
        <taxon>Eurotiomycetes</taxon>
        <taxon>Eurotiomycetidae</taxon>
        <taxon>Eurotiales</taxon>
        <taxon>Aspergillaceae</taxon>
        <taxon>Aspergillus</taxon>
        <taxon>Aspergillus subgen. Nidulantes</taxon>
    </lineage>
</organism>
<dbReference type="GeneID" id="63767721"/>
<reference evidence="2" key="1">
    <citation type="journal article" date="2017" name="Genome Biol.">
        <title>Comparative genomics reveals high biological diversity and specific adaptations in the industrially and medically important fungal genus Aspergillus.</title>
        <authorList>
            <person name="de Vries R.P."/>
            <person name="Riley R."/>
            <person name="Wiebenga A."/>
            <person name="Aguilar-Osorio G."/>
            <person name="Amillis S."/>
            <person name="Uchima C.A."/>
            <person name="Anderluh G."/>
            <person name="Asadollahi M."/>
            <person name="Askin M."/>
            <person name="Barry K."/>
            <person name="Battaglia E."/>
            <person name="Bayram O."/>
            <person name="Benocci T."/>
            <person name="Braus-Stromeyer S.A."/>
            <person name="Caldana C."/>
            <person name="Canovas D."/>
            <person name="Cerqueira G.C."/>
            <person name="Chen F."/>
            <person name="Chen W."/>
            <person name="Choi C."/>
            <person name="Clum A."/>
            <person name="Dos Santos R.A."/>
            <person name="Damasio A.R."/>
            <person name="Diallinas G."/>
            <person name="Emri T."/>
            <person name="Fekete E."/>
            <person name="Flipphi M."/>
            <person name="Freyberg S."/>
            <person name="Gallo A."/>
            <person name="Gournas C."/>
            <person name="Habgood R."/>
            <person name="Hainaut M."/>
            <person name="Harispe M.L."/>
            <person name="Henrissat B."/>
            <person name="Hilden K.S."/>
            <person name="Hope R."/>
            <person name="Hossain A."/>
            <person name="Karabika E."/>
            <person name="Karaffa L."/>
            <person name="Karanyi Z."/>
            <person name="Krasevec N."/>
            <person name="Kuo A."/>
            <person name="Kusch H."/>
            <person name="LaButti K."/>
            <person name="Lagendijk E.L."/>
            <person name="Lapidus A."/>
            <person name="Levasseur A."/>
            <person name="Lindquist E."/>
            <person name="Lipzen A."/>
            <person name="Logrieco A.F."/>
            <person name="MacCabe A."/>
            <person name="Maekelae M.R."/>
            <person name="Malavazi I."/>
            <person name="Melin P."/>
            <person name="Meyer V."/>
            <person name="Mielnichuk N."/>
            <person name="Miskei M."/>
            <person name="Molnar A.P."/>
            <person name="Mule G."/>
            <person name="Ngan C.Y."/>
            <person name="Orejas M."/>
            <person name="Orosz E."/>
            <person name="Ouedraogo J.P."/>
            <person name="Overkamp K.M."/>
            <person name="Park H.-S."/>
            <person name="Perrone G."/>
            <person name="Piumi F."/>
            <person name="Punt P.J."/>
            <person name="Ram A.F."/>
            <person name="Ramon A."/>
            <person name="Rauscher S."/>
            <person name="Record E."/>
            <person name="Riano-Pachon D.M."/>
            <person name="Robert V."/>
            <person name="Roehrig J."/>
            <person name="Ruller R."/>
            <person name="Salamov A."/>
            <person name="Salih N.S."/>
            <person name="Samson R.A."/>
            <person name="Sandor E."/>
            <person name="Sanguinetti M."/>
            <person name="Schuetze T."/>
            <person name="Sepcic K."/>
            <person name="Shelest E."/>
            <person name="Sherlock G."/>
            <person name="Sophianopoulou V."/>
            <person name="Squina F.M."/>
            <person name="Sun H."/>
            <person name="Susca A."/>
            <person name="Todd R.B."/>
            <person name="Tsang A."/>
            <person name="Unkles S.E."/>
            <person name="van de Wiele N."/>
            <person name="van Rossen-Uffink D."/>
            <person name="Oliveira J.V."/>
            <person name="Vesth T.C."/>
            <person name="Visser J."/>
            <person name="Yu J.-H."/>
            <person name="Zhou M."/>
            <person name="Andersen M.R."/>
            <person name="Archer D.B."/>
            <person name="Baker S.E."/>
            <person name="Benoit I."/>
            <person name="Brakhage A.A."/>
            <person name="Braus G.H."/>
            <person name="Fischer R."/>
            <person name="Frisvad J.C."/>
            <person name="Goldman G.H."/>
            <person name="Houbraken J."/>
            <person name="Oakley B."/>
            <person name="Pocsi I."/>
            <person name="Scazzocchio C."/>
            <person name="Seiboth B."/>
            <person name="vanKuyk P.A."/>
            <person name="Wortman J."/>
            <person name="Dyer P.S."/>
            <person name="Grigoriev I.V."/>
        </authorList>
    </citation>
    <scope>NUCLEOTIDE SEQUENCE [LARGE SCALE GENOMIC DNA]</scope>
    <source>
        <strain evidence="2">CBS 593.65</strain>
    </source>
</reference>
<dbReference type="EMBL" id="KV878583">
    <property type="protein sequence ID" value="OJJ62679.1"/>
    <property type="molecule type" value="Genomic_DNA"/>
</dbReference>
<dbReference type="AlphaFoldDB" id="A0A1L9TTB8"/>
<dbReference type="OrthoDB" id="4362322at2759"/>
<evidence type="ECO:0000313" key="1">
    <source>
        <dbReference type="EMBL" id="OJJ62679.1"/>
    </source>
</evidence>
<protein>
    <submittedName>
        <fullName evidence="1">Uncharacterized protein</fullName>
    </submittedName>
</protein>
<sequence length="280" mass="32598">MAQTLREFFSNEGYYEILHAILSHSTASATAALLAALGQFSPTIDVTENDYLHPLRDVDHTMQLVRPWIQDGYQILMIGPDSRRLLYRIKSPEKYYTEYTPDMKLEMWVVAIPHGIPDCVKNVGRLQRIWRTKRWPLNIRARAMMELEQIIDKSIISQYADKLFNEMDEERQIVSGDNIQVKWFDLKDNYSMSSDRHTIRLEFRGLKCCLPWNLSDSDPGRSHWRPEDGIPYINAANPFDLQKAEKNVSRGWTRDDCNMAFCSKAPEYRPQSPVALPINL</sequence>
<proteinExistence type="predicted"/>
<dbReference type="VEuPathDB" id="FungiDB:ASPSYDRAFT_86346"/>
<dbReference type="RefSeq" id="XP_040706485.1">
    <property type="nucleotide sequence ID" value="XM_040851648.1"/>
</dbReference>
<evidence type="ECO:0000313" key="2">
    <source>
        <dbReference type="Proteomes" id="UP000184356"/>
    </source>
</evidence>
<keyword evidence="2" id="KW-1185">Reference proteome</keyword>
<gene>
    <name evidence="1" type="ORF">ASPSYDRAFT_86346</name>
</gene>